<reference evidence="1 2" key="1">
    <citation type="journal article" date="2006" name="BMC Genomics">
        <title>The genome of the square archaeon Haloquadratum walsbyi: life at the limits of water activity.</title>
        <authorList>
            <person name="Bolhuis H.H."/>
            <person name="Palm P.P."/>
            <person name="Wende A.W."/>
            <person name="Falb M.M."/>
            <person name="Rampp M.M."/>
            <person name="Rodriguez-Valera F.F."/>
            <person name="Pfeiffer F.F."/>
            <person name="Oesterhelt D.D."/>
        </authorList>
    </citation>
    <scope>NUCLEOTIDE SEQUENCE [LARGE SCALE GENOMIC DNA]</scope>
    <source>
        <strain evidence="2">DSM 16790 / HBSQ001</strain>
        <plasmid evidence="2">Plasmid PL47</plasmid>
    </source>
</reference>
<organism evidence="1 2">
    <name type="scientific">Haloquadratum walsbyi (strain DSM 16790 / HBSQ001)</name>
    <dbReference type="NCBI Taxonomy" id="362976"/>
    <lineage>
        <taxon>Archaea</taxon>
        <taxon>Methanobacteriati</taxon>
        <taxon>Methanobacteriota</taxon>
        <taxon>Stenosarchaea group</taxon>
        <taxon>Halobacteria</taxon>
        <taxon>Halobacteriales</taxon>
        <taxon>Haloferacaceae</taxon>
        <taxon>Haloquadratum</taxon>
    </lineage>
</organism>
<proteinExistence type="predicted"/>
<dbReference type="AlphaFoldDB" id="Q18DG3"/>
<keyword evidence="2" id="KW-1185">Reference proteome</keyword>
<sequence length="164" mass="18637">MTSSRTLKVSDLTYERVHSLKRGNETVDDVLRRVLELETDSYDIENDLGAYLPDNVRQWAIAVARQIDELGEFNHKIGRGEGLAGADVLQFVLPDEGISVAKMEFSEGSFIAHYRDNTGEWAKCFGSISEPRTRNWDLDEKVLDQTQEYVSGAIRKWSDLPAKR</sequence>
<gene>
    <name evidence="1" type="ordered locus">HQ_4039A</name>
</gene>
<geneLocation type="plasmid" evidence="1 2">
    <name>PL47</name>
</geneLocation>
<accession>Q18DG3</accession>
<dbReference type="eggNOG" id="arCOG08550">
    <property type="taxonomic scope" value="Archaea"/>
</dbReference>
<dbReference type="EMBL" id="AM180089">
    <property type="protein sequence ID" value="CAJ51129.1"/>
    <property type="molecule type" value="Genomic_DNA"/>
</dbReference>
<protein>
    <submittedName>
        <fullName evidence="1">Uncharacterized protein</fullName>
    </submittedName>
</protein>
<dbReference type="KEGG" id="hwa:HQ_4039A"/>
<dbReference type="GeneID" id="4171400"/>
<dbReference type="RefSeq" id="WP_011572941.1">
    <property type="nucleotide sequence ID" value="NC_008213.1"/>
</dbReference>
<evidence type="ECO:0000313" key="1">
    <source>
        <dbReference type="EMBL" id="CAJ51129.1"/>
    </source>
</evidence>
<keyword evidence="1" id="KW-0614">Plasmid</keyword>
<dbReference type="Proteomes" id="UP000001975">
    <property type="component" value="Plasmid PL47"/>
</dbReference>
<dbReference type="HOGENOM" id="CLU_1615285_0_0_2"/>
<evidence type="ECO:0000313" key="2">
    <source>
        <dbReference type="Proteomes" id="UP000001975"/>
    </source>
</evidence>
<name>Q18DG3_HALWD</name>